<keyword evidence="2" id="KW-1185">Reference proteome</keyword>
<accession>A0A4R6NCI2</accession>
<reference evidence="1 2" key="1">
    <citation type="submission" date="2019-03" db="EMBL/GenBank/DDBJ databases">
        <title>Genomic Encyclopedia of Type Strains, Phase IV (KMG-IV): sequencing the most valuable type-strain genomes for metagenomic binning, comparative biology and taxonomic classification.</title>
        <authorList>
            <person name="Goeker M."/>
        </authorList>
    </citation>
    <scope>NUCLEOTIDE SEQUENCE [LARGE SCALE GENOMIC DNA]</scope>
    <source>
        <strain evidence="1 2">DSM 25082</strain>
    </source>
</reference>
<dbReference type="InterPro" id="IPR007263">
    <property type="entry name" value="DCC1-like"/>
</dbReference>
<protein>
    <submittedName>
        <fullName evidence="1">Putative DCC family thiol-disulfide oxidoreductase YuxK</fullName>
    </submittedName>
</protein>
<name>A0A4R6NCI2_9BURK</name>
<organism evidence="1 2">
    <name type="scientific">Roseateles asaccharophilus</name>
    <dbReference type="NCBI Taxonomy" id="582607"/>
    <lineage>
        <taxon>Bacteria</taxon>
        <taxon>Pseudomonadati</taxon>
        <taxon>Pseudomonadota</taxon>
        <taxon>Betaproteobacteria</taxon>
        <taxon>Burkholderiales</taxon>
        <taxon>Sphaerotilaceae</taxon>
        <taxon>Roseateles</taxon>
    </lineage>
</organism>
<dbReference type="OrthoDB" id="5294764at2"/>
<evidence type="ECO:0000313" key="2">
    <source>
        <dbReference type="Proteomes" id="UP000295357"/>
    </source>
</evidence>
<dbReference type="Proteomes" id="UP000295357">
    <property type="component" value="Unassembled WGS sequence"/>
</dbReference>
<sequence length="138" mass="15852">MHWRVRARLAPRLPMLPPMDTPRPAPLTVYYDGACPLCRREIALYRSQPGAEQLCWVDAAHCEPQALGPGLDRDSALARLHVRDAQGRLVSGARGFLALWQGLPRWAWLGRLLDRGPLPALLEWGYRLFLRLRPLWRR</sequence>
<evidence type="ECO:0000313" key="1">
    <source>
        <dbReference type="EMBL" id="TDP12705.1"/>
    </source>
</evidence>
<comment type="caution">
    <text evidence="1">The sequence shown here is derived from an EMBL/GenBank/DDBJ whole genome shotgun (WGS) entry which is preliminary data.</text>
</comment>
<dbReference type="AlphaFoldDB" id="A0A4R6NCI2"/>
<proteinExistence type="predicted"/>
<dbReference type="EMBL" id="SNXE01000001">
    <property type="protein sequence ID" value="TDP12705.1"/>
    <property type="molecule type" value="Genomic_DNA"/>
</dbReference>
<gene>
    <name evidence="1" type="ORF">DFR39_101178</name>
</gene>
<dbReference type="Pfam" id="PF04134">
    <property type="entry name" value="DCC1-like"/>
    <property type="match status" value="1"/>
</dbReference>
<dbReference type="GO" id="GO:0015035">
    <property type="term" value="F:protein-disulfide reductase activity"/>
    <property type="evidence" value="ECO:0007669"/>
    <property type="project" value="InterPro"/>
</dbReference>